<keyword evidence="1" id="KW-0472">Membrane</keyword>
<evidence type="ECO:0000313" key="3">
    <source>
        <dbReference type="EMBL" id="VDP15883.1"/>
    </source>
</evidence>
<dbReference type="InterPro" id="IPR004843">
    <property type="entry name" value="Calcineurin-like_PHP"/>
</dbReference>
<evidence type="ECO:0000313" key="5">
    <source>
        <dbReference type="WBParaSite" id="OFLC_0001420301-mRNA-1"/>
    </source>
</evidence>
<dbReference type="WBParaSite" id="OFLC_0001420301-mRNA-1">
    <property type="protein sequence ID" value="OFLC_0001420301-mRNA-1"/>
    <property type="gene ID" value="OFLC_0001420301"/>
</dbReference>
<dbReference type="GO" id="GO:0016787">
    <property type="term" value="F:hydrolase activity"/>
    <property type="evidence" value="ECO:0007669"/>
    <property type="project" value="InterPro"/>
</dbReference>
<keyword evidence="1" id="KW-1133">Transmembrane helix</keyword>
<organism evidence="5">
    <name type="scientific">Onchocerca flexuosa</name>
    <dbReference type="NCBI Taxonomy" id="387005"/>
    <lineage>
        <taxon>Eukaryota</taxon>
        <taxon>Metazoa</taxon>
        <taxon>Ecdysozoa</taxon>
        <taxon>Nematoda</taxon>
        <taxon>Chromadorea</taxon>
        <taxon>Rhabditida</taxon>
        <taxon>Spirurina</taxon>
        <taxon>Spiruromorpha</taxon>
        <taxon>Filarioidea</taxon>
        <taxon>Onchocercidae</taxon>
        <taxon>Onchocerca</taxon>
    </lineage>
</organism>
<dbReference type="SUPFAM" id="SSF56300">
    <property type="entry name" value="Metallo-dependent phosphatases"/>
    <property type="match status" value="2"/>
</dbReference>
<evidence type="ECO:0000313" key="4">
    <source>
        <dbReference type="Proteomes" id="UP000267606"/>
    </source>
</evidence>
<keyword evidence="4" id="KW-1185">Reference proteome</keyword>
<protein>
    <submittedName>
        <fullName evidence="5">Metallophos domain-containing protein</fullName>
    </submittedName>
</protein>
<dbReference type="InterPro" id="IPR029052">
    <property type="entry name" value="Metallo-depent_PP-like"/>
</dbReference>
<reference evidence="3 4" key="2">
    <citation type="submission" date="2018-11" db="EMBL/GenBank/DDBJ databases">
        <authorList>
            <consortium name="Pathogen Informatics"/>
        </authorList>
    </citation>
    <scope>NUCLEOTIDE SEQUENCE [LARGE SCALE GENOMIC DNA]</scope>
</reference>
<sequence>VNRVNVKIRNLPLSLDGFTIVLLTDVHIGPTVGEKRIEEIVAKTNELHADMVAISGDLVDGFLSNLVQSTLPLANLKSKYGVYYATGNHEYYYGNTNEWLHYFTTKFNITVLRNTNRNLCSSSGDCICVAGVDDLLTEKLRIPDHHMDAERALSGCSETQPVILLVHQPNAASKILHSTKKRIDLILSGHTHAGQFYVVWLFVYLKNDFLHGLYRMKSSDTQIYVSSGVNYWGPPNMILRITHFPTIISCIISATSIVFLNIFGLIIFGVNDVYDYRKGNRERQLSTLKFEFFIFPFSVFVYFRLIEFAKYVLTYNTNGTMTNHATKVILYILTSFSKNHFKMVKKNIVHKIKCIKNNLFQCLQLIAIGTMLWLFLGHATLFLYFIPDLIPRFLVNLSFLSIGLWYHIVIPLVVFAVLTAMISGLKNITLNVKDLPDGAKGIRFALISDIHAGAAVFEEQVEKIVDRVNSQAVDAVLIVGDAIDAPRNSIENRVRSLRYVIYVVEY</sequence>
<dbReference type="EMBL" id="UZAJ01040661">
    <property type="protein sequence ID" value="VDP15883.1"/>
    <property type="molecule type" value="Genomic_DNA"/>
</dbReference>
<feature type="transmembrane region" description="Helical" evidence="1">
    <location>
        <begin position="292"/>
        <end position="313"/>
    </location>
</feature>
<dbReference type="CDD" id="cd07385">
    <property type="entry name" value="MPP_YkuE_C"/>
    <property type="match status" value="1"/>
</dbReference>
<dbReference type="InterPro" id="IPR051158">
    <property type="entry name" value="Metallophosphoesterase_sf"/>
</dbReference>
<feature type="transmembrane region" description="Helical" evidence="1">
    <location>
        <begin position="404"/>
        <end position="425"/>
    </location>
</feature>
<dbReference type="PANTHER" id="PTHR31302">
    <property type="entry name" value="TRANSMEMBRANE PROTEIN WITH METALLOPHOSPHOESTERASE DOMAIN-RELATED"/>
    <property type="match status" value="1"/>
</dbReference>
<dbReference type="Proteomes" id="UP000267606">
    <property type="component" value="Unassembled WGS sequence"/>
</dbReference>
<dbReference type="Gene3D" id="3.60.21.10">
    <property type="match status" value="2"/>
</dbReference>
<gene>
    <name evidence="3" type="ORF">OFLC_LOCUS14195</name>
</gene>
<evidence type="ECO:0000259" key="2">
    <source>
        <dbReference type="Pfam" id="PF00149"/>
    </source>
</evidence>
<proteinExistence type="predicted"/>
<accession>A0A183I383</accession>
<reference evidence="5" key="1">
    <citation type="submission" date="2016-06" db="UniProtKB">
        <authorList>
            <consortium name="WormBaseParasite"/>
        </authorList>
    </citation>
    <scope>IDENTIFICATION</scope>
</reference>
<dbReference type="Pfam" id="PF00149">
    <property type="entry name" value="Metallophos"/>
    <property type="match status" value="1"/>
</dbReference>
<dbReference type="PANTHER" id="PTHR31302:SF0">
    <property type="entry name" value="TRANSMEMBRANE PROTEIN WITH METALLOPHOSPHOESTERASE DOMAIN"/>
    <property type="match status" value="1"/>
</dbReference>
<name>A0A183I383_9BILA</name>
<feature type="transmembrane region" description="Helical" evidence="1">
    <location>
        <begin position="244"/>
        <end position="271"/>
    </location>
</feature>
<feature type="transmembrane region" description="Helical" evidence="1">
    <location>
        <begin position="362"/>
        <end position="384"/>
    </location>
</feature>
<evidence type="ECO:0000256" key="1">
    <source>
        <dbReference type="SAM" id="Phobius"/>
    </source>
</evidence>
<feature type="domain" description="Calcineurin-like phosphoesterase" evidence="2">
    <location>
        <begin position="19"/>
        <end position="193"/>
    </location>
</feature>
<keyword evidence="1" id="KW-0812">Transmembrane</keyword>
<dbReference type="AlphaFoldDB" id="A0A183I383"/>